<organism evidence="2 3">
    <name type="scientific">Terriglobus albidus</name>
    <dbReference type="NCBI Taxonomy" id="1592106"/>
    <lineage>
        <taxon>Bacteria</taxon>
        <taxon>Pseudomonadati</taxon>
        <taxon>Acidobacteriota</taxon>
        <taxon>Terriglobia</taxon>
        <taxon>Terriglobales</taxon>
        <taxon>Acidobacteriaceae</taxon>
        <taxon>Terriglobus</taxon>
    </lineage>
</organism>
<gene>
    <name evidence="2" type="ORF">FTW19_23900</name>
</gene>
<reference evidence="2 3" key="1">
    <citation type="submission" date="2019-08" db="EMBL/GenBank/DDBJ databases">
        <title>Complete genome sequence of Terriglobus albidus strain ORNL.</title>
        <authorList>
            <person name="Podar M."/>
        </authorList>
    </citation>
    <scope>NUCLEOTIDE SEQUENCE [LARGE SCALE GENOMIC DNA]</scope>
    <source>
        <strain evidence="2 3">ORNL</strain>
    </source>
</reference>
<evidence type="ECO:0000313" key="3">
    <source>
        <dbReference type="Proteomes" id="UP000321820"/>
    </source>
</evidence>
<dbReference type="KEGG" id="talb:FTW19_23900"/>
<protein>
    <submittedName>
        <fullName evidence="2">Uncharacterized protein</fullName>
    </submittedName>
</protein>
<name>A0A5B9EFC3_9BACT</name>
<dbReference type="AlphaFoldDB" id="A0A5B9EFC3"/>
<sequence length="167" mass="17888">MQTFVRKAVIAIALGAGVSSVSAFAQSQDPSTYMHVHAPFAQSLVMKVKAAHDADLVKLGLHATPPGETDNVIIANITASKVGKKSSAADMEKLAKQQPIAVRLDKDKTFDLLIPITDAKGRDLSGGFVVMEVPYTKAASEEEAIKIGLAVRDDMQRQIPSKKALYQ</sequence>
<feature type="chain" id="PRO_5022801842" evidence="1">
    <location>
        <begin position="26"/>
        <end position="167"/>
    </location>
</feature>
<feature type="signal peptide" evidence="1">
    <location>
        <begin position="1"/>
        <end position="25"/>
    </location>
</feature>
<dbReference type="OrthoDB" id="120607at2"/>
<keyword evidence="3" id="KW-1185">Reference proteome</keyword>
<evidence type="ECO:0000313" key="2">
    <source>
        <dbReference type="EMBL" id="QEE30772.1"/>
    </source>
</evidence>
<dbReference type="EMBL" id="CP042806">
    <property type="protein sequence ID" value="QEE30772.1"/>
    <property type="molecule type" value="Genomic_DNA"/>
</dbReference>
<evidence type="ECO:0000256" key="1">
    <source>
        <dbReference type="SAM" id="SignalP"/>
    </source>
</evidence>
<accession>A0A5B9EFC3</accession>
<dbReference type="Proteomes" id="UP000321820">
    <property type="component" value="Chromosome"/>
</dbReference>
<keyword evidence="1" id="KW-0732">Signal</keyword>
<proteinExistence type="predicted"/>
<dbReference type="RefSeq" id="WP_147650069.1">
    <property type="nucleotide sequence ID" value="NZ_CP042806.1"/>
</dbReference>